<evidence type="ECO:0000313" key="3">
    <source>
        <dbReference type="Proteomes" id="UP000054805"/>
    </source>
</evidence>
<comment type="caution">
    <text evidence="2">The sequence shown here is derived from an EMBL/GenBank/DDBJ whole genome shotgun (WGS) entry which is preliminary data.</text>
</comment>
<feature type="compositionally biased region" description="Polar residues" evidence="1">
    <location>
        <begin position="12"/>
        <end position="24"/>
    </location>
</feature>
<accession>A0A0V1GG54</accession>
<dbReference type="Proteomes" id="UP000054805">
    <property type="component" value="Unassembled WGS sequence"/>
</dbReference>
<dbReference type="EMBL" id="JYDS01002532">
    <property type="protein sequence ID" value="KRY97265.1"/>
    <property type="molecule type" value="Genomic_DNA"/>
</dbReference>
<evidence type="ECO:0000256" key="1">
    <source>
        <dbReference type="SAM" id="MobiDB-lite"/>
    </source>
</evidence>
<sequence>MIKRKGEKHQLQNHLGVNEASTNLYGEDEPSTKTITS</sequence>
<reference evidence="2 3" key="1">
    <citation type="submission" date="2015-01" db="EMBL/GenBank/DDBJ databases">
        <title>Evolution of Trichinella species and genotypes.</title>
        <authorList>
            <person name="Korhonen P.K."/>
            <person name="Edoardo P."/>
            <person name="Giuseppe L.R."/>
            <person name="Gasser R.B."/>
        </authorList>
    </citation>
    <scope>NUCLEOTIDE SEQUENCE [LARGE SCALE GENOMIC DNA]</scope>
    <source>
        <strain evidence="2">ISS588</strain>
    </source>
</reference>
<dbReference type="AlphaFoldDB" id="A0A0V1GG54"/>
<feature type="region of interest" description="Disordered" evidence="1">
    <location>
        <begin position="1"/>
        <end position="37"/>
    </location>
</feature>
<gene>
    <name evidence="2" type="ORF">T4B_6319</name>
</gene>
<name>A0A0V1GG54_TRIPS</name>
<proteinExistence type="predicted"/>
<protein>
    <submittedName>
        <fullName evidence="2">Uncharacterized protein</fullName>
    </submittedName>
</protein>
<organism evidence="2 3">
    <name type="scientific">Trichinella pseudospiralis</name>
    <name type="common">Parasitic roundworm</name>
    <dbReference type="NCBI Taxonomy" id="6337"/>
    <lineage>
        <taxon>Eukaryota</taxon>
        <taxon>Metazoa</taxon>
        <taxon>Ecdysozoa</taxon>
        <taxon>Nematoda</taxon>
        <taxon>Enoplea</taxon>
        <taxon>Dorylaimia</taxon>
        <taxon>Trichinellida</taxon>
        <taxon>Trichinellidae</taxon>
        <taxon>Trichinella</taxon>
    </lineage>
</organism>
<keyword evidence="3" id="KW-1185">Reference proteome</keyword>
<evidence type="ECO:0000313" key="2">
    <source>
        <dbReference type="EMBL" id="KRY97265.1"/>
    </source>
</evidence>